<dbReference type="OrthoDB" id="976756at2"/>
<dbReference type="PATRIC" id="fig|700598.3.peg.7366"/>
<dbReference type="InterPro" id="IPR022385">
    <property type="entry name" value="Rhs_assc_core"/>
</dbReference>
<dbReference type="RefSeq" id="WP_014223320.1">
    <property type="nucleotide sequence ID" value="NC_016609.1"/>
</dbReference>
<feature type="region of interest" description="Disordered" evidence="1">
    <location>
        <begin position="464"/>
        <end position="496"/>
    </location>
</feature>
<organism evidence="2 3">
    <name type="scientific">Niastella koreensis (strain DSM 17620 / KACC 11465 / NBRC 106392 / GR20-10)</name>
    <dbReference type="NCBI Taxonomy" id="700598"/>
    <lineage>
        <taxon>Bacteria</taxon>
        <taxon>Pseudomonadati</taxon>
        <taxon>Bacteroidota</taxon>
        <taxon>Chitinophagia</taxon>
        <taxon>Chitinophagales</taxon>
        <taxon>Chitinophagaceae</taxon>
        <taxon>Niastella</taxon>
    </lineage>
</organism>
<reference evidence="2 3" key="1">
    <citation type="submission" date="2011-12" db="EMBL/GenBank/DDBJ databases">
        <title>The complete genome of Niastella koreensis GR20-10.</title>
        <authorList>
            <consortium name="US DOE Joint Genome Institute (JGI-PGF)"/>
            <person name="Lucas S."/>
            <person name="Han J."/>
            <person name="Lapidus A."/>
            <person name="Bruce D."/>
            <person name="Goodwin L."/>
            <person name="Pitluck S."/>
            <person name="Peters L."/>
            <person name="Kyrpides N."/>
            <person name="Mavromatis K."/>
            <person name="Ivanova N."/>
            <person name="Mikhailova N."/>
            <person name="Davenport K."/>
            <person name="Saunders E."/>
            <person name="Detter J.C."/>
            <person name="Tapia R."/>
            <person name="Han C."/>
            <person name="Land M."/>
            <person name="Hauser L."/>
            <person name="Markowitz V."/>
            <person name="Cheng J.-F."/>
            <person name="Hugenholtz P."/>
            <person name="Woyke T."/>
            <person name="Wu D."/>
            <person name="Tindall B."/>
            <person name="Pomrenke H."/>
            <person name="Brambilla E."/>
            <person name="Klenk H.-P."/>
            <person name="Eisen J.A."/>
        </authorList>
    </citation>
    <scope>NUCLEOTIDE SEQUENCE [LARGE SCALE GENOMIC DNA]</scope>
    <source>
        <strain evidence="3">DSM 17620 / KACC 11465 / NBRC 106392 / GR20-10</strain>
    </source>
</reference>
<evidence type="ECO:0000256" key="1">
    <source>
        <dbReference type="SAM" id="MobiDB-lite"/>
    </source>
</evidence>
<dbReference type="eggNOG" id="COG3209">
    <property type="taxonomic scope" value="Bacteria"/>
</dbReference>
<dbReference type="KEGG" id="nko:Niako_7193"/>
<dbReference type="STRING" id="700598.Niako_7193"/>
<gene>
    <name evidence="2" type="ordered locus">Niako_7193</name>
</gene>
<name>G8TA71_NIAKG</name>
<proteinExistence type="predicted"/>
<feature type="compositionally biased region" description="Low complexity" evidence="1">
    <location>
        <begin position="478"/>
        <end position="489"/>
    </location>
</feature>
<dbReference type="PANTHER" id="PTHR32305:SF15">
    <property type="entry name" value="PROTEIN RHSA-RELATED"/>
    <property type="match status" value="1"/>
</dbReference>
<dbReference type="Gene3D" id="2.180.10.10">
    <property type="entry name" value="RHS repeat-associated core"/>
    <property type="match status" value="1"/>
</dbReference>
<protein>
    <submittedName>
        <fullName evidence="2">RHS repeat-associated core domain protein</fullName>
    </submittedName>
</protein>
<dbReference type="NCBIfam" id="TIGR03696">
    <property type="entry name" value="Rhs_assc_core"/>
    <property type="match status" value="1"/>
</dbReference>
<dbReference type="InterPro" id="IPR050708">
    <property type="entry name" value="T6SS_VgrG/RHS"/>
</dbReference>
<evidence type="ECO:0000313" key="3">
    <source>
        <dbReference type="Proteomes" id="UP000005438"/>
    </source>
</evidence>
<dbReference type="EMBL" id="CP003178">
    <property type="protein sequence ID" value="AEW03409.1"/>
    <property type="molecule type" value="Genomic_DNA"/>
</dbReference>
<evidence type="ECO:0000313" key="2">
    <source>
        <dbReference type="EMBL" id="AEW03409.1"/>
    </source>
</evidence>
<accession>G8TA71</accession>
<dbReference type="PANTHER" id="PTHR32305">
    <property type="match status" value="1"/>
</dbReference>
<dbReference type="Proteomes" id="UP000005438">
    <property type="component" value="Chromosome"/>
</dbReference>
<feature type="region of interest" description="Disordered" evidence="1">
    <location>
        <begin position="87"/>
        <end position="112"/>
    </location>
</feature>
<dbReference type="AlphaFoldDB" id="G8TA71"/>
<dbReference type="HOGENOM" id="CLU_405880_0_0_10"/>
<sequence length="677" mass="72760">MPPFATSGGTLSYIGFEEGRIRAITAINSSQDGGLDAMSINGNITLPDGHMGVFDYFIKDYQQNVRMVLTEETHSAYNTCTMESNRNSAEDPVFGQTGGSNEVETTRYPKPSGWQNANLGSSVSRLGTNAGHNIGPNTLQKVMAGDQVSASVQYYYDVAGSNSNSNMVTSVLTSLAQAITGGGAATSMVKANATGITNQLNGTSGFINAVQPAGGNGAAPQAYLTILFFDERFNFIEAADGGVVQQQVGASGSDPAPIGLGAVKAPKNGYAFVYVSNQNNEDVYFDNLKVGITRGNIIEENHYYAYGLRIASISSRKAGDVNEGKLKNDYLYNDKELFDDADLDWYDYGFRNYDPQIGRFVQLDPLTDDYPFLTPYQYASCDPITNIDIDGLEGGVSTLAKISSTVSDFSYSYNIVSDVKAIFPAISAAESAGTSFKLFSTLISSTGIFTSLAHTAVNLIDNSGDPKQVGKGGGGGVKPKPAAPAAKPKPAAKPEQKVILRNYDDDDSFFSNMWEKQKRGWWLAWKRTKEAGQQMWENAQNNWRAHRDPVHQFAANPMMYLSPVGPEGAAIEEVAALNTIEKEVETGTKLLNQFNSAESLIEGAGELTPVKGAMQGFVKGDGNAIFKAISQGGARQANGTVIMQDGTTLFNHFSTTTGVYTIDINKAGQIFKIRITP</sequence>